<reference evidence="2 3" key="1">
    <citation type="submission" date="2016-07" db="EMBL/GenBank/DDBJ databases">
        <title>Pervasive Adenine N6-methylation of Active Genes in Fungi.</title>
        <authorList>
            <consortium name="DOE Joint Genome Institute"/>
            <person name="Mondo S.J."/>
            <person name="Dannebaum R.O."/>
            <person name="Kuo R.C."/>
            <person name="Labutti K."/>
            <person name="Haridas S."/>
            <person name="Kuo A."/>
            <person name="Salamov A."/>
            <person name="Ahrendt S.R."/>
            <person name="Lipzen A."/>
            <person name="Sullivan W."/>
            <person name="Andreopoulos W.B."/>
            <person name="Clum A."/>
            <person name="Lindquist E."/>
            <person name="Daum C."/>
            <person name="Ramamoorthy G.K."/>
            <person name="Gryganskyi A."/>
            <person name="Culley D."/>
            <person name="Magnuson J.K."/>
            <person name="James T.Y."/>
            <person name="O'Malley M.A."/>
            <person name="Stajich J.E."/>
            <person name="Spatafora J.W."/>
            <person name="Visel A."/>
            <person name="Grigoriev I.V."/>
        </authorList>
    </citation>
    <scope>NUCLEOTIDE SEQUENCE [LARGE SCALE GENOMIC DNA]</scope>
    <source>
        <strain evidence="2 3">NRRL 2496</strain>
    </source>
</reference>
<organism evidence="2 3">
    <name type="scientific">Syncephalastrum racemosum</name>
    <name type="common">Filamentous fungus</name>
    <dbReference type="NCBI Taxonomy" id="13706"/>
    <lineage>
        <taxon>Eukaryota</taxon>
        <taxon>Fungi</taxon>
        <taxon>Fungi incertae sedis</taxon>
        <taxon>Mucoromycota</taxon>
        <taxon>Mucoromycotina</taxon>
        <taxon>Mucoromycetes</taxon>
        <taxon>Mucorales</taxon>
        <taxon>Syncephalastraceae</taxon>
        <taxon>Syncephalastrum</taxon>
    </lineage>
</organism>
<sequence>MSERTHAKILFLCCLSLYVVARLIPTGKHPIFCSRGHGLFTLGWAIHFDWTAFMRGRRMCSDQIDRMCLC</sequence>
<dbReference type="InParanoid" id="A0A1X2HVW2"/>
<feature type="signal peptide" evidence="1">
    <location>
        <begin position="1"/>
        <end position="21"/>
    </location>
</feature>
<proteinExistence type="predicted"/>
<evidence type="ECO:0008006" key="4">
    <source>
        <dbReference type="Google" id="ProtNLM"/>
    </source>
</evidence>
<dbReference type="EMBL" id="MCGN01000001">
    <property type="protein sequence ID" value="ORZ03745.1"/>
    <property type="molecule type" value="Genomic_DNA"/>
</dbReference>
<dbReference type="Proteomes" id="UP000242180">
    <property type="component" value="Unassembled WGS sequence"/>
</dbReference>
<keyword evidence="3" id="KW-1185">Reference proteome</keyword>
<evidence type="ECO:0000313" key="3">
    <source>
        <dbReference type="Proteomes" id="UP000242180"/>
    </source>
</evidence>
<name>A0A1X2HVW2_SYNRA</name>
<protein>
    <recommendedName>
        <fullName evidence="4">Secreted protein</fullName>
    </recommendedName>
</protein>
<evidence type="ECO:0000313" key="2">
    <source>
        <dbReference type="EMBL" id="ORZ03745.1"/>
    </source>
</evidence>
<gene>
    <name evidence="2" type="ORF">BCR43DRAFT_483895</name>
</gene>
<keyword evidence="1" id="KW-0732">Signal</keyword>
<feature type="chain" id="PRO_5013344258" description="Secreted protein" evidence="1">
    <location>
        <begin position="22"/>
        <end position="70"/>
    </location>
</feature>
<dbReference type="AlphaFoldDB" id="A0A1X2HVW2"/>
<accession>A0A1X2HVW2</accession>
<evidence type="ECO:0000256" key="1">
    <source>
        <dbReference type="SAM" id="SignalP"/>
    </source>
</evidence>
<comment type="caution">
    <text evidence="2">The sequence shown here is derived from an EMBL/GenBank/DDBJ whole genome shotgun (WGS) entry which is preliminary data.</text>
</comment>